<feature type="signal peptide" evidence="1">
    <location>
        <begin position="1"/>
        <end position="27"/>
    </location>
</feature>
<sequence>MRALKNYWLRAILFSILGLGISFGANASTDNKNPKTVKKEIKEAKVQTTQWFVYSASSHPTNLTDASNPNNYTLVTNPSELCAGSNNLCAIRAQVDMSNPAVPKPIITGQPIQTELNNYFDPLAPGYDEDQIVQKD</sequence>
<feature type="chain" id="PRO_5012617354" evidence="1">
    <location>
        <begin position="28"/>
        <end position="136"/>
    </location>
</feature>
<evidence type="ECO:0000313" key="2">
    <source>
        <dbReference type="EMBL" id="SKB68098.1"/>
    </source>
</evidence>
<keyword evidence="3" id="KW-1185">Reference proteome</keyword>
<dbReference type="OrthoDB" id="766855at2"/>
<dbReference type="EMBL" id="FUZF01000006">
    <property type="protein sequence ID" value="SKB68098.1"/>
    <property type="molecule type" value="Genomic_DNA"/>
</dbReference>
<evidence type="ECO:0000313" key="3">
    <source>
        <dbReference type="Proteomes" id="UP000190150"/>
    </source>
</evidence>
<gene>
    <name evidence="2" type="ORF">SAMN05660841_01848</name>
</gene>
<name>A0A1T5D8I9_9SPHI</name>
<organism evidence="2 3">
    <name type="scientific">Sphingobacterium nematocida</name>
    <dbReference type="NCBI Taxonomy" id="1513896"/>
    <lineage>
        <taxon>Bacteria</taxon>
        <taxon>Pseudomonadati</taxon>
        <taxon>Bacteroidota</taxon>
        <taxon>Sphingobacteriia</taxon>
        <taxon>Sphingobacteriales</taxon>
        <taxon>Sphingobacteriaceae</taxon>
        <taxon>Sphingobacterium</taxon>
    </lineage>
</organism>
<dbReference type="AlphaFoldDB" id="A0A1T5D8I9"/>
<protein>
    <submittedName>
        <fullName evidence="2">Uncharacterized protein</fullName>
    </submittedName>
</protein>
<keyword evidence="1" id="KW-0732">Signal</keyword>
<dbReference type="RefSeq" id="WP_139375254.1">
    <property type="nucleotide sequence ID" value="NZ_FUZF01000006.1"/>
</dbReference>
<reference evidence="3" key="1">
    <citation type="submission" date="2017-02" db="EMBL/GenBank/DDBJ databases">
        <authorList>
            <person name="Varghese N."/>
            <person name="Submissions S."/>
        </authorList>
    </citation>
    <scope>NUCLEOTIDE SEQUENCE [LARGE SCALE GENOMIC DNA]</scope>
    <source>
        <strain evidence="3">DSM 24091</strain>
    </source>
</reference>
<proteinExistence type="predicted"/>
<accession>A0A1T5D8I9</accession>
<evidence type="ECO:0000256" key="1">
    <source>
        <dbReference type="SAM" id="SignalP"/>
    </source>
</evidence>
<dbReference type="Proteomes" id="UP000190150">
    <property type="component" value="Unassembled WGS sequence"/>
</dbReference>